<dbReference type="Gene3D" id="1.20.140.160">
    <property type="match status" value="1"/>
</dbReference>
<comment type="similarity">
    <text evidence="1">Belongs to the sigma-70 factor family. ECF subfamily.</text>
</comment>
<evidence type="ECO:0000313" key="8">
    <source>
        <dbReference type="Proteomes" id="UP000320653"/>
    </source>
</evidence>
<dbReference type="InterPro" id="IPR039425">
    <property type="entry name" value="RNA_pol_sigma-70-like"/>
</dbReference>
<dbReference type="InterPro" id="IPR013324">
    <property type="entry name" value="RNA_pol_sigma_r3/r4-like"/>
</dbReference>
<dbReference type="GO" id="GO:0016987">
    <property type="term" value="F:sigma factor activity"/>
    <property type="evidence" value="ECO:0007669"/>
    <property type="project" value="UniProtKB-KW"/>
</dbReference>
<dbReference type="InterPro" id="IPR013249">
    <property type="entry name" value="RNA_pol_sigma70_r4_t2"/>
</dbReference>
<dbReference type="AlphaFoldDB" id="A0A561QW51"/>
<evidence type="ECO:0000256" key="3">
    <source>
        <dbReference type="ARBA" id="ARBA00023082"/>
    </source>
</evidence>
<evidence type="ECO:0000256" key="4">
    <source>
        <dbReference type="ARBA" id="ARBA00023163"/>
    </source>
</evidence>
<evidence type="ECO:0000256" key="1">
    <source>
        <dbReference type="ARBA" id="ARBA00010641"/>
    </source>
</evidence>
<gene>
    <name evidence="7" type="ORF">FHW37_103473</name>
</gene>
<evidence type="ECO:0000313" key="7">
    <source>
        <dbReference type="EMBL" id="TWF54603.1"/>
    </source>
</evidence>
<keyword evidence="8" id="KW-1185">Reference proteome</keyword>
<keyword evidence="3" id="KW-0731">Sigma factor</keyword>
<dbReference type="GO" id="GO:0003677">
    <property type="term" value="F:DNA binding"/>
    <property type="evidence" value="ECO:0007669"/>
    <property type="project" value="InterPro"/>
</dbReference>
<comment type="caution">
    <text evidence="7">The sequence shown here is derived from an EMBL/GenBank/DDBJ whole genome shotgun (WGS) entry which is preliminary data.</text>
</comment>
<dbReference type="InterPro" id="IPR053866">
    <property type="entry name" value="PhyR_sigma2"/>
</dbReference>
<dbReference type="Proteomes" id="UP000320653">
    <property type="component" value="Unassembled WGS sequence"/>
</dbReference>
<protein>
    <submittedName>
        <fullName evidence="7">RNA polymerase sigma-70 factor (ECF subfamily)</fullName>
    </submittedName>
</protein>
<sequence length="161" mass="17686">MTQPTQMTDIRRDLVALLPRLRRFALLLTGAPADADDLVREVCGRAIMKSHLWKGEGRIEHWLFSLLRSGWNDETRKRRRGGHDATAAREATPPADAPVGNVLLSLPQGLSCAFLLADVEHFSYAECAAILGIPVETFAARLSSARLELSAIGLEASERRA</sequence>
<keyword evidence="2" id="KW-0805">Transcription regulation</keyword>
<dbReference type="PANTHER" id="PTHR43133:SF25">
    <property type="entry name" value="RNA POLYMERASE SIGMA FACTOR RFAY-RELATED"/>
    <property type="match status" value="1"/>
</dbReference>
<evidence type="ECO:0000259" key="5">
    <source>
        <dbReference type="Pfam" id="PF08281"/>
    </source>
</evidence>
<dbReference type="InterPro" id="IPR013325">
    <property type="entry name" value="RNA_pol_sigma_r2"/>
</dbReference>
<dbReference type="SUPFAM" id="SSF88659">
    <property type="entry name" value="Sigma3 and sigma4 domains of RNA polymerase sigma factors"/>
    <property type="match status" value="1"/>
</dbReference>
<dbReference type="EMBL" id="VIWP01000003">
    <property type="protein sequence ID" value="TWF54603.1"/>
    <property type="molecule type" value="Genomic_DNA"/>
</dbReference>
<dbReference type="RefSeq" id="WP_432442850.1">
    <property type="nucleotide sequence ID" value="NZ_VIWP01000003.1"/>
</dbReference>
<dbReference type="Pfam" id="PF08281">
    <property type="entry name" value="Sigma70_r4_2"/>
    <property type="match status" value="1"/>
</dbReference>
<organism evidence="7 8">
    <name type="scientific">Neorhizobium alkalisoli</name>
    <dbReference type="NCBI Taxonomy" id="528178"/>
    <lineage>
        <taxon>Bacteria</taxon>
        <taxon>Pseudomonadati</taxon>
        <taxon>Pseudomonadota</taxon>
        <taxon>Alphaproteobacteria</taxon>
        <taxon>Hyphomicrobiales</taxon>
        <taxon>Rhizobiaceae</taxon>
        <taxon>Rhizobium/Agrobacterium group</taxon>
        <taxon>Neorhizobium</taxon>
    </lineage>
</organism>
<feature type="domain" description="PhyR sigma2" evidence="6">
    <location>
        <begin position="16"/>
        <end position="67"/>
    </location>
</feature>
<name>A0A561QW51_9HYPH</name>
<reference evidence="7 8" key="1">
    <citation type="submission" date="2019-06" db="EMBL/GenBank/DDBJ databases">
        <title>Sorghum-associated microbial communities from plants grown in Nebraska, USA.</title>
        <authorList>
            <person name="Schachtman D."/>
        </authorList>
    </citation>
    <scope>NUCLEOTIDE SEQUENCE [LARGE SCALE GENOMIC DNA]</scope>
    <source>
        <strain evidence="7 8">1225</strain>
    </source>
</reference>
<dbReference type="Pfam" id="PF22029">
    <property type="entry name" value="PhyR_sigma2"/>
    <property type="match status" value="1"/>
</dbReference>
<dbReference type="SUPFAM" id="SSF88946">
    <property type="entry name" value="Sigma2 domain of RNA polymerase sigma factors"/>
    <property type="match status" value="1"/>
</dbReference>
<evidence type="ECO:0000259" key="6">
    <source>
        <dbReference type="Pfam" id="PF22029"/>
    </source>
</evidence>
<feature type="domain" description="RNA polymerase sigma factor 70 region 4 type 2" evidence="5">
    <location>
        <begin position="101"/>
        <end position="149"/>
    </location>
</feature>
<dbReference type="PANTHER" id="PTHR43133">
    <property type="entry name" value="RNA POLYMERASE ECF-TYPE SIGMA FACTO"/>
    <property type="match status" value="1"/>
</dbReference>
<keyword evidence="4" id="KW-0804">Transcription</keyword>
<dbReference type="GO" id="GO:0006352">
    <property type="term" value="P:DNA-templated transcription initiation"/>
    <property type="evidence" value="ECO:0007669"/>
    <property type="project" value="InterPro"/>
</dbReference>
<accession>A0A561QW51</accession>
<proteinExistence type="inferred from homology"/>
<evidence type="ECO:0000256" key="2">
    <source>
        <dbReference type="ARBA" id="ARBA00023015"/>
    </source>
</evidence>